<keyword evidence="3" id="KW-0805">Transcription regulation</keyword>
<dbReference type="PROSITE" id="PS50112">
    <property type="entry name" value="PAS"/>
    <property type="match status" value="1"/>
</dbReference>
<name>A0A1G5RVP6_9FIRM</name>
<dbReference type="Pfam" id="PF02954">
    <property type="entry name" value="HTH_8"/>
    <property type="match status" value="1"/>
</dbReference>
<keyword evidence="7" id="KW-0238">DNA-binding</keyword>
<dbReference type="GO" id="GO:0043565">
    <property type="term" value="F:sequence-specific DNA binding"/>
    <property type="evidence" value="ECO:0007669"/>
    <property type="project" value="InterPro"/>
</dbReference>
<dbReference type="InterPro" id="IPR027417">
    <property type="entry name" value="P-loop_NTPase"/>
</dbReference>
<dbReference type="SMART" id="SM00091">
    <property type="entry name" value="PAS"/>
    <property type="match status" value="1"/>
</dbReference>
<proteinExistence type="predicted"/>
<dbReference type="SUPFAM" id="SSF159800">
    <property type="entry name" value="PrpR receptor domain-like"/>
    <property type="match status" value="1"/>
</dbReference>
<dbReference type="CDD" id="cd00009">
    <property type="entry name" value="AAA"/>
    <property type="match status" value="1"/>
</dbReference>
<feature type="domain" description="PAS" evidence="6">
    <location>
        <begin position="193"/>
        <end position="237"/>
    </location>
</feature>
<dbReference type="PANTHER" id="PTHR32071">
    <property type="entry name" value="TRANSCRIPTIONAL REGULATORY PROTEIN"/>
    <property type="match status" value="1"/>
</dbReference>
<organism evidence="7 8">
    <name type="scientific">Acidaminobacter hydrogenoformans DSM 2784</name>
    <dbReference type="NCBI Taxonomy" id="1120920"/>
    <lineage>
        <taxon>Bacteria</taxon>
        <taxon>Bacillati</taxon>
        <taxon>Bacillota</taxon>
        <taxon>Clostridia</taxon>
        <taxon>Peptostreptococcales</taxon>
        <taxon>Acidaminobacteraceae</taxon>
        <taxon>Acidaminobacter</taxon>
    </lineage>
</organism>
<dbReference type="InterPro" id="IPR002197">
    <property type="entry name" value="HTH_Fis"/>
</dbReference>
<dbReference type="PROSITE" id="PS00675">
    <property type="entry name" value="SIGMA54_INTERACT_1"/>
    <property type="match status" value="1"/>
</dbReference>
<dbReference type="SUPFAM" id="SSF55785">
    <property type="entry name" value="PYP-like sensor domain (PAS domain)"/>
    <property type="match status" value="1"/>
</dbReference>
<dbReference type="SUPFAM" id="SSF46689">
    <property type="entry name" value="Homeodomain-like"/>
    <property type="match status" value="1"/>
</dbReference>
<dbReference type="Proteomes" id="UP000199208">
    <property type="component" value="Unassembled WGS sequence"/>
</dbReference>
<dbReference type="PROSITE" id="PS50045">
    <property type="entry name" value="SIGMA54_INTERACT_4"/>
    <property type="match status" value="1"/>
</dbReference>
<dbReference type="EMBL" id="FMWL01000004">
    <property type="protein sequence ID" value="SCZ78182.1"/>
    <property type="molecule type" value="Genomic_DNA"/>
</dbReference>
<evidence type="ECO:0000256" key="1">
    <source>
        <dbReference type="ARBA" id="ARBA00022741"/>
    </source>
</evidence>
<feature type="domain" description="Sigma-54 factor interaction" evidence="5">
    <location>
        <begin position="313"/>
        <end position="538"/>
    </location>
</feature>
<dbReference type="InterPro" id="IPR002078">
    <property type="entry name" value="Sigma_54_int"/>
</dbReference>
<protein>
    <submittedName>
        <fullName evidence="7">Transcriptional regulator containing PAS, AAA-type ATPase, and DNA-binding Fis domains</fullName>
    </submittedName>
</protein>
<dbReference type="GO" id="GO:0006355">
    <property type="term" value="P:regulation of DNA-templated transcription"/>
    <property type="evidence" value="ECO:0007669"/>
    <property type="project" value="InterPro"/>
</dbReference>
<dbReference type="Pfam" id="PF25601">
    <property type="entry name" value="AAA_lid_14"/>
    <property type="match status" value="1"/>
</dbReference>
<keyword evidence="8" id="KW-1185">Reference proteome</keyword>
<keyword evidence="4" id="KW-0804">Transcription</keyword>
<evidence type="ECO:0000256" key="4">
    <source>
        <dbReference type="ARBA" id="ARBA00023163"/>
    </source>
</evidence>
<dbReference type="InterPro" id="IPR025944">
    <property type="entry name" value="Sigma_54_int_dom_CS"/>
</dbReference>
<dbReference type="SUPFAM" id="SSF52540">
    <property type="entry name" value="P-loop containing nucleoside triphosphate hydrolases"/>
    <property type="match status" value="1"/>
</dbReference>
<dbReference type="InterPro" id="IPR058031">
    <property type="entry name" value="AAA_lid_NorR"/>
</dbReference>
<dbReference type="Gene3D" id="1.10.10.60">
    <property type="entry name" value="Homeodomain-like"/>
    <property type="match status" value="1"/>
</dbReference>
<gene>
    <name evidence="7" type="ORF">SAMN03080599_01141</name>
</gene>
<dbReference type="OrthoDB" id="9803970at2"/>
<evidence type="ECO:0000259" key="5">
    <source>
        <dbReference type="PROSITE" id="PS50045"/>
    </source>
</evidence>
<dbReference type="InterPro" id="IPR009057">
    <property type="entry name" value="Homeodomain-like_sf"/>
</dbReference>
<evidence type="ECO:0000259" key="6">
    <source>
        <dbReference type="PROSITE" id="PS50112"/>
    </source>
</evidence>
<dbReference type="PANTHER" id="PTHR32071:SF57">
    <property type="entry name" value="C4-DICARBOXYLATE TRANSPORT TRANSCRIPTIONAL REGULATORY PROTEIN DCTD"/>
    <property type="match status" value="1"/>
</dbReference>
<keyword evidence="1" id="KW-0547">Nucleotide-binding</keyword>
<dbReference type="Gene3D" id="3.40.50.300">
    <property type="entry name" value="P-loop containing nucleotide triphosphate hydrolases"/>
    <property type="match status" value="1"/>
</dbReference>
<dbReference type="FunFam" id="3.40.50.300:FF:000006">
    <property type="entry name" value="DNA-binding transcriptional regulator NtrC"/>
    <property type="match status" value="1"/>
</dbReference>
<dbReference type="Pfam" id="PF00158">
    <property type="entry name" value="Sigma54_activat"/>
    <property type="match status" value="1"/>
</dbReference>
<dbReference type="InterPro" id="IPR010524">
    <property type="entry name" value="Sig_transdc_resp-reg_PrpR_N"/>
</dbReference>
<keyword evidence="2" id="KW-0067">ATP-binding</keyword>
<dbReference type="SMART" id="SM00382">
    <property type="entry name" value="AAA"/>
    <property type="match status" value="1"/>
</dbReference>
<dbReference type="InterPro" id="IPR025662">
    <property type="entry name" value="Sigma_54_int_dom_ATP-bd_1"/>
</dbReference>
<dbReference type="InterPro" id="IPR000014">
    <property type="entry name" value="PAS"/>
</dbReference>
<evidence type="ECO:0000313" key="7">
    <source>
        <dbReference type="EMBL" id="SCZ78182.1"/>
    </source>
</evidence>
<dbReference type="Pfam" id="PF13188">
    <property type="entry name" value="PAS_8"/>
    <property type="match status" value="1"/>
</dbReference>
<evidence type="ECO:0000256" key="2">
    <source>
        <dbReference type="ARBA" id="ARBA00022840"/>
    </source>
</evidence>
<dbReference type="Gene3D" id="3.40.50.10660">
    <property type="entry name" value="PrpR receptor domain-like"/>
    <property type="match status" value="1"/>
</dbReference>
<dbReference type="GO" id="GO:0000156">
    <property type="term" value="F:phosphorelay response regulator activity"/>
    <property type="evidence" value="ECO:0007669"/>
    <property type="project" value="InterPro"/>
</dbReference>
<dbReference type="PROSITE" id="PS00688">
    <property type="entry name" value="SIGMA54_INTERACT_3"/>
    <property type="match status" value="1"/>
</dbReference>
<dbReference type="Gene3D" id="3.40.50.2300">
    <property type="match status" value="1"/>
</dbReference>
<dbReference type="AlphaFoldDB" id="A0A1G5RVP6"/>
<dbReference type="PRINTS" id="PR01590">
    <property type="entry name" value="HTHFIS"/>
</dbReference>
<dbReference type="STRING" id="1120920.SAMN03080599_01141"/>
<dbReference type="InterPro" id="IPR035965">
    <property type="entry name" value="PAS-like_dom_sf"/>
</dbReference>
<dbReference type="Gene3D" id="3.30.450.20">
    <property type="entry name" value="PAS domain"/>
    <property type="match status" value="1"/>
</dbReference>
<dbReference type="InterPro" id="IPR003593">
    <property type="entry name" value="AAA+_ATPase"/>
</dbReference>
<dbReference type="Gene3D" id="1.10.8.60">
    <property type="match status" value="1"/>
</dbReference>
<dbReference type="CDD" id="cd00130">
    <property type="entry name" value="PAS"/>
    <property type="match status" value="1"/>
</dbReference>
<sequence length="618" mass="68860">MRPRMTLIAPNEDIYKVGVQVVEEEGFNCEVIIGNLALGAQLAKASADEGSEVIISRGGTYLDICQMVDPVPCVPIDVSTVDLLRAIHIAAKEDHRIGVVGYANTIYDAASLGEWLDYEILEILVTDPERLYQQLKHAAIDGLKVIVGDTISVKVALEIGLRGILISSGKRAVYEALVRAENIALVRKKDALSKARIETIMNSVEEGILATDHEGTVTHCNQVAVEFFGLSGGTLVGHVIQEWLPDYNGSEEIITLSGGQYLVTTRQMGFDGSLEEGYVIVMKALRAIQETETLVRKKLHRQGLVAKHTIEDIVGTSNAIKAVKSQLAKISETTATVLIIGQTGVGKEMIAQSIHNLSGRRDRPFVAVNCAAFSETLLESELFGYVEGSFTDARKSGKQGLFELAHRGTIFLDEISEMSLSVQAKVLRVMQEREVMRLGDDRIIPVDIRIIAATNEDLWKAVEKKKFREDLFYRVNVLRLEIPTLAERREDLPVLAAYYLRTHAPLIKLEPFGFESLKHYDWPGNVRQLFNFIQQMIVYSEGNLIRKSIVDAQIDKLIKTQSHSPGNLHFRASLSDEMILETLSECSGNQTMAAEHLGVDRTTLWRRLKKINKRNERQ</sequence>
<dbReference type="GO" id="GO:0005524">
    <property type="term" value="F:ATP binding"/>
    <property type="evidence" value="ECO:0007669"/>
    <property type="project" value="UniProtKB-KW"/>
</dbReference>
<dbReference type="RefSeq" id="WP_092589937.1">
    <property type="nucleotide sequence ID" value="NZ_FMWL01000004.1"/>
</dbReference>
<evidence type="ECO:0000256" key="3">
    <source>
        <dbReference type="ARBA" id="ARBA00023015"/>
    </source>
</evidence>
<evidence type="ECO:0000313" key="8">
    <source>
        <dbReference type="Proteomes" id="UP000199208"/>
    </source>
</evidence>
<accession>A0A1G5RVP6</accession>
<dbReference type="Pfam" id="PF06506">
    <property type="entry name" value="PrpR_N"/>
    <property type="match status" value="1"/>
</dbReference>
<reference evidence="7 8" key="1">
    <citation type="submission" date="2016-10" db="EMBL/GenBank/DDBJ databases">
        <authorList>
            <person name="de Groot N.N."/>
        </authorList>
    </citation>
    <scope>NUCLEOTIDE SEQUENCE [LARGE SCALE GENOMIC DNA]</scope>
    <source>
        <strain evidence="7 8">DSM 2784</strain>
    </source>
</reference>